<dbReference type="AlphaFoldDB" id="A0A4C1TG83"/>
<gene>
    <name evidence="2" type="ORF">EVAR_93175_1</name>
</gene>
<evidence type="ECO:0000313" key="2">
    <source>
        <dbReference type="EMBL" id="GBP13226.1"/>
    </source>
</evidence>
<sequence length="109" mass="13554">MKEIYFRKIRHDFNSIRPFNLVFRRWRTRLDDRRGDVPPFRTGNYQPDNRTGIVPLDARESRRAVKASIRRSTRRLCNRQTRRRRDRKPREPVTLKHHEWRSKMTYALY</sequence>
<evidence type="ECO:0000313" key="3">
    <source>
        <dbReference type="Proteomes" id="UP000299102"/>
    </source>
</evidence>
<reference evidence="2 3" key="1">
    <citation type="journal article" date="2019" name="Commun. Biol.">
        <title>The bagworm genome reveals a unique fibroin gene that provides high tensile strength.</title>
        <authorList>
            <person name="Kono N."/>
            <person name="Nakamura H."/>
            <person name="Ohtoshi R."/>
            <person name="Tomita M."/>
            <person name="Numata K."/>
            <person name="Arakawa K."/>
        </authorList>
    </citation>
    <scope>NUCLEOTIDE SEQUENCE [LARGE SCALE GENOMIC DNA]</scope>
</reference>
<name>A0A4C1TG83_EUMVA</name>
<evidence type="ECO:0000256" key="1">
    <source>
        <dbReference type="SAM" id="MobiDB-lite"/>
    </source>
</evidence>
<protein>
    <submittedName>
        <fullName evidence="2">Uncharacterized protein</fullName>
    </submittedName>
</protein>
<proteinExistence type="predicted"/>
<comment type="caution">
    <text evidence="2">The sequence shown here is derived from an EMBL/GenBank/DDBJ whole genome shotgun (WGS) entry which is preliminary data.</text>
</comment>
<keyword evidence="3" id="KW-1185">Reference proteome</keyword>
<feature type="compositionally biased region" description="Basic residues" evidence="1">
    <location>
        <begin position="77"/>
        <end position="87"/>
    </location>
</feature>
<feature type="region of interest" description="Disordered" evidence="1">
    <location>
        <begin position="77"/>
        <end position="96"/>
    </location>
</feature>
<dbReference type="EMBL" id="BGZK01000055">
    <property type="protein sequence ID" value="GBP13226.1"/>
    <property type="molecule type" value="Genomic_DNA"/>
</dbReference>
<dbReference type="Proteomes" id="UP000299102">
    <property type="component" value="Unassembled WGS sequence"/>
</dbReference>
<accession>A0A4C1TG83</accession>
<organism evidence="2 3">
    <name type="scientific">Eumeta variegata</name>
    <name type="common">Bagworm moth</name>
    <name type="synonym">Eumeta japonica</name>
    <dbReference type="NCBI Taxonomy" id="151549"/>
    <lineage>
        <taxon>Eukaryota</taxon>
        <taxon>Metazoa</taxon>
        <taxon>Ecdysozoa</taxon>
        <taxon>Arthropoda</taxon>
        <taxon>Hexapoda</taxon>
        <taxon>Insecta</taxon>
        <taxon>Pterygota</taxon>
        <taxon>Neoptera</taxon>
        <taxon>Endopterygota</taxon>
        <taxon>Lepidoptera</taxon>
        <taxon>Glossata</taxon>
        <taxon>Ditrysia</taxon>
        <taxon>Tineoidea</taxon>
        <taxon>Psychidae</taxon>
        <taxon>Oiketicinae</taxon>
        <taxon>Eumeta</taxon>
    </lineage>
</organism>